<protein>
    <submittedName>
        <fullName evidence="1">Uncharacterized protein</fullName>
    </submittedName>
</protein>
<name>A6TKB0_ALKMQ</name>
<reference evidence="1" key="1">
    <citation type="submission" date="2007-06" db="EMBL/GenBank/DDBJ databases">
        <title>Complete sequence of Alkaliphilus metalliredigens QYMF.</title>
        <authorList>
            <consortium name="US DOE Joint Genome Institute"/>
            <person name="Copeland A."/>
            <person name="Lucas S."/>
            <person name="Lapidus A."/>
            <person name="Barry K."/>
            <person name="Detter J.C."/>
            <person name="Glavina del Rio T."/>
            <person name="Hammon N."/>
            <person name="Israni S."/>
            <person name="Dalin E."/>
            <person name="Tice H."/>
            <person name="Pitluck S."/>
            <person name="Chertkov O."/>
            <person name="Brettin T."/>
            <person name="Bruce D."/>
            <person name="Han C."/>
            <person name="Schmutz J."/>
            <person name="Larimer F."/>
            <person name="Land M."/>
            <person name="Hauser L."/>
            <person name="Kyrpides N."/>
            <person name="Mikhailova N."/>
            <person name="Ye Q."/>
            <person name="Zhou J."/>
            <person name="Fields M."/>
            <person name="Richardson P."/>
        </authorList>
    </citation>
    <scope>NUCLEOTIDE SEQUENCE</scope>
    <source>
        <strain evidence="1">QYMF</strain>
    </source>
</reference>
<dbReference type="KEGG" id="amt:Amet_0400"/>
<gene>
    <name evidence="1" type="ordered locus">Amet_0400</name>
    <name evidence="2" type="ordered locus">Amet_1938</name>
    <name evidence="3" type="ordered locus">Amet_4382</name>
</gene>
<dbReference type="KEGG" id="amt:Amet_1938"/>
<dbReference type="KEGG" id="amt:Amet_4382"/>
<dbReference type="EMBL" id="CP000724">
    <property type="protein sequence ID" value="ABR50456.1"/>
    <property type="molecule type" value="Genomic_DNA"/>
</dbReference>
<evidence type="ECO:0000313" key="1">
    <source>
        <dbReference type="EMBL" id="ABR46628.1"/>
    </source>
</evidence>
<dbReference type="EMBL" id="CP000724">
    <property type="protein sequence ID" value="ABR48101.1"/>
    <property type="molecule type" value="Genomic_DNA"/>
</dbReference>
<proteinExistence type="predicted"/>
<dbReference type="STRING" id="293826.Amet_0400"/>
<dbReference type="AlphaFoldDB" id="A6TKB0"/>
<evidence type="ECO:0000313" key="3">
    <source>
        <dbReference type="EMBL" id="ABR50456.1"/>
    </source>
</evidence>
<dbReference type="EMBL" id="CP000724">
    <property type="protein sequence ID" value="ABR46628.1"/>
    <property type="molecule type" value="Genomic_DNA"/>
</dbReference>
<evidence type="ECO:0000313" key="2">
    <source>
        <dbReference type="EMBL" id="ABR48101.1"/>
    </source>
</evidence>
<dbReference type="Proteomes" id="UP000001572">
    <property type="component" value="Chromosome"/>
</dbReference>
<dbReference type="OrthoDB" id="9959442at2"/>
<dbReference type="HOGENOM" id="CLU_2260950_0_0_9"/>
<sequence>MKRKSKEVMKLELLVKVKNLKVGEKITIQLQSWIGSVSDEKVTYMGEIRHHGYYKRKQGGSWALSPCEIYNIPCYKIQVKPYKKRTIFELALNGDIKEIELGW</sequence>
<accession>A6TKB0</accession>
<evidence type="ECO:0000313" key="4">
    <source>
        <dbReference type="Proteomes" id="UP000001572"/>
    </source>
</evidence>
<organism evidence="1 4">
    <name type="scientific">Alkaliphilus metalliredigens (strain QYMF)</name>
    <dbReference type="NCBI Taxonomy" id="293826"/>
    <lineage>
        <taxon>Bacteria</taxon>
        <taxon>Bacillati</taxon>
        <taxon>Bacillota</taxon>
        <taxon>Clostridia</taxon>
        <taxon>Peptostreptococcales</taxon>
        <taxon>Natronincolaceae</taxon>
        <taxon>Alkaliphilus</taxon>
    </lineage>
</organism>
<reference evidence="4" key="2">
    <citation type="journal article" date="2016" name="Genome Announc.">
        <title>Complete genome sequence of Alkaliphilus metalliredigens strain QYMF, an alkaliphilic and metal-reducing bacterium isolated from borax-contaminated leachate ponds.</title>
        <authorList>
            <person name="Hwang C."/>
            <person name="Copeland A."/>
            <person name="Lucas S."/>
            <person name="Lapidus A."/>
            <person name="Barry K."/>
            <person name="Detter J.C."/>
            <person name="Glavina Del Rio T."/>
            <person name="Hammon N."/>
            <person name="Israni S."/>
            <person name="Dalin E."/>
            <person name="Tice H."/>
            <person name="Pitluck S."/>
            <person name="Chertkov O."/>
            <person name="Brettin T."/>
            <person name="Bruce D."/>
            <person name="Han C."/>
            <person name="Schmutz J."/>
            <person name="Larimer F."/>
            <person name="Land M.L."/>
            <person name="Hauser L."/>
            <person name="Kyrpides N."/>
            <person name="Mikhailova N."/>
            <person name="Ye Q."/>
            <person name="Zhou J."/>
            <person name="Richardson P."/>
            <person name="Fields M.W."/>
        </authorList>
    </citation>
    <scope>NUCLEOTIDE SEQUENCE [LARGE SCALE GENOMIC DNA]</scope>
    <source>
        <strain evidence="4">QYMF</strain>
    </source>
</reference>
<dbReference type="RefSeq" id="WP_011971536.1">
    <property type="nucleotide sequence ID" value="NC_009633.1"/>
</dbReference>
<keyword evidence="4" id="KW-1185">Reference proteome</keyword>